<evidence type="ECO:0000256" key="3">
    <source>
        <dbReference type="ARBA" id="ARBA00012687"/>
    </source>
</evidence>
<dbReference type="AlphaFoldDB" id="A0A4U5JSQ9"/>
<evidence type="ECO:0000256" key="10">
    <source>
        <dbReference type="ARBA" id="ARBA00048975"/>
    </source>
</evidence>
<evidence type="ECO:0000256" key="7">
    <source>
        <dbReference type="ARBA" id="ARBA00022676"/>
    </source>
</evidence>
<proteinExistence type="inferred from homology"/>
<dbReference type="Pfam" id="PF02684">
    <property type="entry name" value="LpxB"/>
    <property type="match status" value="1"/>
</dbReference>
<comment type="function">
    <text evidence="1 11">Condensation of UDP-2,3-diacylglucosamine and 2,3-diacylglucosamine-1-phosphate to form lipid A disaccharide, a precursor of lipid A, a phosphorylated glycolipid that anchors the lipopolysaccharide to the outer membrane of the cell.</text>
</comment>
<comment type="caution">
    <text evidence="13">The sequence shown here is derived from an EMBL/GenBank/DDBJ whole genome shotgun (WGS) entry which is preliminary data.</text>
</comment>
<keyword evidence="6 11" id="KW-0441">Lipid A biosynthesis</keyword>
<comment type="pathway">
    <text evidence="11">Bacterial outer membrane biogenesis; LPS lipid A biosynthesis.</text>
</comment>
<dbReference type="GO" id="GO:0016020">
    <property type="term" value="C:membrane"/>
    <property type="evidence" value="ECO:0007669"/>
    <property type="project" value="GOC"/>
</dbReference>
<accession>A0A4U5JSQ9</accession>
<evidence type="ECO:0000256" key="1">
    <source>
        <dbReference type="ARBA" id="ARBA00002056"/>
    </source>
</evidence>
<gene>
    <name evidence="11" type="primary">lpxB</name>
    <name evidence="13" type="ORF">FCE95_00355</name>
</gene>
<evidence type="ECO:0000256" key="11">
    <source>
        <dbReference type="HAMAP-Rule" id="MF_00392"/>
    </source>
</evidence>
<comment type="similarity">
    <text evidence="2 11">Belongs to the LpxB family.</text>
</comment>
<evidence type="ECO:0000256" key="12">
    <source>
        <dbReference type="SAM" id="MobiDB-lite"/>
    </source>
</evidence>
<evidence type="ECO:0000256" key="6">
    <source>
        <dbReference type="ARBA" id="ARBA00022556"/>
    </source>
</evidence>
<keyword evidence="9 11" id="KW-0443">Lipid metabolism</keyword>
<evidence type="ECO:0000313" key="13">
    <source>
        <dbReference type="EMBL" id="TKR32824.1"/>
    </source>
</evidence>
<comment type="catalytic activity">
    <reaction evidence="10 11">
        <text>a lipid X + a UDP-2-N,3-O-bis[(3R)-3-hydroxyacyl]-alpha-D-glucosamine = a lipid A disaccharide + UDP + H(+)</text>
        <dbReference type="Rhea" id="RHEA:67828"/>
        <dbReference type="ChEBI" id="CHEBI:15378"/>
        <dbReference type="ChEBI" id="CHEBI:58223"/>
        <dbReference type="ChEBI" id="CHEBI:137748"/>
        <dbReference type="ChEBI" id="CHEBI:176338"/>
        <dbReference type="ChEBI" id="CHEBI:176343"/>
        <dbReference type="EC" id="2.4.1.182"/>
    </reaction>
</comment>
<dbReference type="RefSeq" id="WP_137265033.1">
    <property type="nucleotide sequence ID" value="NZ_SZUA01000001.1"/>
</dbReference>
<evidence type="ECO:0000256" key="9">
    <source>
        <dbReference type="ARBA" id="ARBA00023098"/>
    </source>
</evidence>
<keyword evidence="8 11" id="KW-0808">Transferase</keyword>
<feature type="region of interest" description="Disordered" evidence="12">
    <location>
        <begin position="1"/>
        <end position="20"/>
    </location>
</feature>
<dbReference type="EC" id="2.4.1.182" evidence="3 11"/>
<dbReference type="OrthoDB" id="9801642at2"/>
<reference evidence="13 14" key="1">
    <citation type="submission" date="2019-04" db="EMBL/GenBank/DDBJ databases">
        <title>Reference strain of H23.</title>
        <authorList>
            <person name="Luo X."/>
        </authorList>
    </citation>
    <scope>NUCLEOTIDE SEQUENCE [LARGE SCALE GENOMIC DNA]</scope>
    <source>
        <strain evidence="13 14">H23</strain>
    </source>
</reference>
<dbReference type="EMBL" id="SZUA01000001">
    <property type="protein sequence ID" value="TKR32824.1"/>
    <property type="molecule type" value="Genomic_DNA"/>
</dbReference>
<evidence type="ECO:0000313" key="14">
    <source>
        <dbReference type="Proteomes" id="UP000308707"/>
    </source>
</evidence>
<dbReference type="Proteomes" id="UP000308707">
    <property type="component" value="Unassembled WGS sequence"/>
</dbReference>
<protein>
    <recommendedName>
        <fullName evidence="4 11">Lipid-A-disaccharide synthase</fullName>
        <ecNumber evidence="3 11">2.4.1.182</ecNumber>
    </recommendedName>
</protein>
<dbReference type="PANTHER" id="PTHR30372:SF4">
    <property type="entry name" value="LIPID-A-DISACCHARIDE SYNTHASE, MITOCHONDRIAL-RELATED"/>
    <property type="match status" value="1"/>
</dbReference>
<dbReference type="GO" id="GO:0008915">
    <property type="term" value="F:lipid-A-disaccharide synthase activity"/>
    <property type="evidence" value="ECO:0007669"/>
    <property type="project" value="UniProtKB-UniRule"/>
</dbReference>
<dbReference type="UniPathway" id="UPA00973"/>
<evidence type="ECO:0000256" key="5">
    <source>
        <dbReference type="ARBA" id="ARBA00022516"/>
    </source>
</evidence>
<evidence type="ECO:0000256" key="8">
    <source>
        <dbReference type="ARBA" id="ARBA00022679"/>
    </source>
</evidence>
<organism evidence="13 14">
    <name type="scientific">Luteimonas gilva</name>
    <dbReference type="NCBI Taxonomy" id="2572684"/>
    <lineage>
        <taxon>Bacteria</taxon>
        <taxon>Pseudomonadati</taxon>
        <taxon>Pseudomonadota</taxon>
        <taxon>Gammaproteobacteria</taxon>
        <taxon>Lysobacterales</taxon>
        <taxon>Lysobacteraceae</taxon>
        <taxon>Luteimonas</taxon>
    </lineage>
</organism>
<keyword evidence="7 11" id="KW-0328">Glycosyltransferase</keyword>
<keyword evidence="5 11" id="KW-0444">Lipid biosynthesis</keyword>
<dbReference type="GO" id="GO:0005543">
    <property type="term" value="F:phospholipid binding"/>
    <property type="evidence" value="ECO:0007669"/>
    <property type="project" value="TreeGrafter"/>
</dbReference>
<name>A0A4U5JSQ9_9GAMM</name>
<dbReference type="SUPFAM" id="SSF53756">
    <property type="entry name" value="UDP-Glycosyltransferase/glycogen phosphorylase"/>
    <property type="match status" value="1"/>
</dbReference>
<evidence type="ECO:0000256" key="4">
    <source>
        <dbReference type="ARBA" id="ARBA00020902"/>
    </source>
</evidence>
<dbReference type="InterPro" id="IPR003835">
    <property type="entry name" value="Glyco_trans_19"/>
</dbReference>
<sequence length="422" mass="46306">MRGKLCRSRDHEPILPDNTPAPRKPLRFALVAGEASGDLLGAGLIEKLRERYPNAQFAGVGGDAMRATGFDAWYDAQALAVMGLAEVLRHLPRLLKLRRELRQRLLAWKPDVFVGIDAPDFNLGLERWLKQRGVATVHYVSPSVWAWREGRAAKIGRSADRVLCLFPMEPPIYARHGVDARFVGHPLADAMPLDPDRHHARDALDLTADTPMLALLPGSRLGEIHRLSADFLSAALLIQRQQPNLRIVAPMANAAAHAAFERELESHPDAAELKPALRITQGNARTVMVAADVILLASGTATLEGMLAKRPMVVAYKIAPLTYSIVKGLRMLKVDHYALPNVLANEALVPELMQYDCTPENLAAAISSWLRNPTSMAALPSRFRELHQVLRRDASSRAAEAVAELAERAPAGGARIEYAKPP</sequence>
<dbReference type="GO" id="GO:0009245">
    <property type="term" value="P:lipid A biosynthetic process"/>
    <property type="evidence" value="ECO:0007669"/>
    <property type="project" value="UniProtKB-UniRule"/>
</dbReference>
<dbReference type="HAMAP" id="MF_00392">
    <property type="entry name" value="LpxB"/>
    <property type="match status" value="1"/>
</dbReference>
<dbReference type="PANTHER" id="PTHR30372">
    <property type="entry name" value="LIPID-A-DISACCHARIDE SYNTHASE"/>
    <property type="match status" value="1"/>
</dbReference>
<keyword evidence="14" id="KW-1185">Reference proteome</keyword>
<dbReference type="NCBIfam" id="TIGR00215">
    <property type="entry name" value="lpxB"/>
    <property type="match status" value="1"/>
</dbReference>
<evidence type="ECO:0000256" key="2">
    <source>
        <dbReference type="ARBA" id="ARBA00007868"/>
    </source>
</evidence>